<evidence type="ECO:0000259" key="1">
    <source>
        <dbReference type="Pfam" id="PF01636"/>
    </source>
</evidence>
<gene>
    <name evidence="2" type="ORF">F7731_12130</name>
</gene>
<dbReference type="Gene3D" id="3.90.1200.10">
    <property type="match status" value="1"/>
</dbReference>
<dbReference type="InterPro" id="IPR041726">
    <property type="entry name" value="ACAD10_11_N"/>
</dbReference>
<accession>A0A6L3V7D4</accession>
<dbReference type="SUPFAM" id="SSF56112">
    <property type="entry name" value="Protein kinase-like (PK-like)"/>
    <property type="match status" value="1"/>
</dbReference>
<keyword evidence="2" id="KW-0808">Transferase</keyword>
<dbReference type="GO" id="GO:0016740">
    <property type="term" value="F:transferase activity"/>
    <property type="evidence" value="ECO:0007669"/>
    <property type="project" value="UniProtKB-KW"/>
</dbReference>
<protein>
    <submittedName>
        <fullName evidence="2">Phosphotransferase family protein</fullName>
    </submittedName>
</protein>
<dbReference type="OrthoDB" id="3806873at2"/>
<keyword evidence="3" id="KW-1185">Reference proteome</keyword>
<feature type="domain" description="Aminoglycoside phosphotransferase" evidence="1">
    <location>
        <begin position="47"/>
        <end position="275"/>
    </location>
</feature>
<dbReference type="Pfam" id="PF01636">
    <property type="entry name" value="APH"/>
    <property type="match status" value="1"/>
</dbReference>
<reference evidence="2 3" key="1">
    <citation type="journal article" date="2016" name="Antonie Van Leeuwenhoek">
        <title>Bacillus depressus sp. nov., isolated from soil of a sunflower field.</title>
        <authorList>
            <person name="Wei X."/>
            <person name="Xin D."/>
            <person name="Xin Y."/>
            <person name="Zhang H."/>
            <person name="Wang T."/>
            <person name="Zhang J."/>
        </authorList>
    </citation>
    <scope>NUCLEOTIDE SEQUENCE [LARGE SCALE GENOMIC DNA]</scope>
    <source>
        <strain evidence="2 3">BZ1</strain>
    </source>
</reference>
<dbReference type="EMBL" id="WBOS01000004">
    <property type="protein sequence ID" value="KAB2336236.1"/>
    <property type="molecule type" value="Genomic_DNA"/>
</dbReference>
<dbReference type="Proteomes" id="UP000481030">
    <property type="component" value="Unassembled WGS sequence"/>
</dbReference>
<evidence type="ECO:0000313" key="3">
    <source>
        <dbReference type="Proteomes" id="UP000481030"/>
    </source>
</evidence>
<dbReference type="InterPro" id="IPR011009">
    <property type="entry name" value="Kinase-like_dom_sf"/>
</dbReference>
<comment type="caution">
    <text evidence="2">The sequence shown here is derived from an EMBL/GenBank/DDBJ whole genome shotgun (WGS) entry which is preliminary data.</text>
</comment>
<dbReference type="PANTHER" id="PTHR47829">
    <property type="entry name" value="HYDROLASE, PUTATIVE (AFU_ORTHOLOGUE AFUA_1G12880)-RELATED"/>
    <property type="match status" value="1"/>
</dbReference>
<name>A0A6L3V7D4_9BACI</name>
<dbReference type="PANTHER" id="PTHR47829:SF1">
    <property type="entry name" value="HAD FAMILY PHOSPHATASE"/>
    <property type="match status" value="1"/>
</dbReference>
<organism evidence="2 3">
    <name type="scientific">Cytobacillus depressus</name>
    <dbReference type="NCBI Taxonomy" id="1602942"/>
    <lineage>
        <taxon>Bacteria</taxon>
        <taxon>Bacillati</taxon>
        <taxon>Bacillota</taxon>
        <taxon>Bacilli</taxon>
        <taxon>Bacillales</taxon>
        <taxon>Bacillaceae</taxon>
        <taxon>Cytobacillus</taxon>
    </lineage>
</organism>
<dbReference type="AlphaFoldDB" id="A0A6L3V7D4"/>
<dbReference type="CDD" id="cd05154">
    <property type="entry name" value="ACAD10_11_N-like"/>
    <property type="match status" value="1"/>
</dbReference>
<dbReference type="RefSeq" id="WP_151535040.1">
    <property type="nucleotide sequence ID" value="NZ_WBOS01000004.1"/>
</dbReference>
<dbReference type="Gene3D" id="3.30.200.20">
    <property type="entry name" value="Phosphorylase Kinase, domain 1"/>
    <property type="match status" value="1"/>
</dbReference>
<proteinExistence type="predicted"/>
<dbReference type="InterPro" id="IPR002575">
    <property type="entry name" value="Aminoglycoside_PTrfase"/>
</dbReference>
<sequence length="364" mass="41393">MSKNQATWNPADDDTIVVRQGEELHLERLDTYLQGSFGHLDDSPLVVRQFGKGASNLTYLLSKGNWEAVLRRPPHGPVAPKAHDMAREYKLLKRIHAVYPLAPEPYLFCDDKGIIGSDFLLMERRTGIVLDTEFPASHNPTHEICGKISETMVDRLVELHQIDYEAAGLLGLGYPTGFMERQVHGWIGRYNRAKTAEIEGVEELTKWLADHVPVSQKGTIIHYDYKLNNVMFDYQDLGKMTAIFDWEMTTIGDPLADLGSAMSYWVQEDDPDILKNRGGKKPPVTILPGFMTRDQFIEAYAKKSGRDVSQIDFYLAFAYFKLAVIVQQIFFRWKNGQTSDERFSTYEDAARGLIQIALGLLNRK</sequence>
<dbReference type="InterPro" id="IPR052898">
    <property type="entry name" value="ACAD10-like"/>
</dbReference>
<evidence type="ECO:0000313" key="2">
    <source>
        <dbReference type="EMBL" id="KAB2336236.1"/>
    </source>
</evidence>